<evidence type="ECO:0000313" key="2">
    <source>
        <dbReference type="EMBL" id="VEN43898.1"/>
    </source>
</evidence>
<reference evidence="2 3" key="1">
    <citation type="submission" date="2019-01" db="EMBL/GenBank/DDBJ databases">
        <authorList>
            <person name="Sayadi A."/>
        </authorList>
    </citation>
    <scope>NUCLEOTIDE SEQUENCE [LARGE SCALE GENOMIC DNA]</scope>
</reference>
<name>A0A653C7L0_CALMS</name>
<dbReference type="Proteomes" id="UP000410492">
    <property type="component" value="Unassembled WGS sequence"/>
</dbReference>
<feature type="non-terminal residue" evidence="2">
    <location>
        <position position="672"/>
    </location>
</feature>
<proteinExistence type="predicted"/>
<keyword evidence="3" id="KW-1185">Reference proteome</keyword>
<dbReference type="OrthoDB" id="6088000at2759"/>
<keyword evidence="1" id="KW-1133">Transmembrane helix</keyword>
<dbReference type="PANTHER" id="PTHR16071:SF2">
    <property type="entry name" value="FIGNL1-INTERACTING REGULATOR OF RECOMBINATION AND MITOSIS"/>
    <property type="match status" value="1"/>
</dbReference>
<organism evidence="2 3">
    <name type="scientific">Callosobruchus maculatus</name>
    <name type="common">Southern cowpea weevil</name>
    <name type="synonym">Pulse bruchid</name>
    <dbReference type="NCBI Taxonomy" id="64391"/>
    <lineage>
        <taxon>Eukaryota</taxon>
        <taxon>Metazoa</taxon>
        <taxon>Ecdysozoa</taxon>
        <taxon>Arthropoda</taxon>
        <taxon>Hexapoda</taxon>
        <taxon>Insecta</taxon>
        <taxon>Pterygota</taxon>
        <taxon>Neoptera</taxon>
        <taxon>Endopterygota</taxon>
        <taxon>Coleoptera</taxon>
        <taxon>Polyphaga</taxon>
        <taxon>Cucujiformia</taxon>
        <taxon>Chrysomeloidea</taxon>
        <taxon>Chrysomelidae</taxon>
        <taxon>Bruchinae</taxon>
        <taxon>Bruchini</taxon>
        <taxon>Callosobruchus</taxon>
    </lineage>
</organism>
<feature type="transmembrane region" description="Helical" evidence="1">
    <location>
        <begin position="647"/>
        <end position="664"/>
    </location>
</feature>
<keyword evidence="1" id="KW-0812">Transmembrane</keyword>
<sequence>MTSQRKETEVECIKKGDNQLASILSSIPTENQSSRLLEQFNLLIEYLPCFNISVIDEELLKITLPQMKSNLEKIYDDNILLSDTTDDDFVLNMIRENLKVSYGFMTTLKLILEFLMTQNGLSLIKICSIPVHTAQMLLATFDHCKKSTELYKQTYNMELLELFRISQETHAVFLNLMEACSIICDLLDNNKELDILREVLNLLCEISLALSDLNLKSMSNNWKGYMAIVLKFAAVLKEAICLDTPVKSLKYQIVQNLASLDVSEPMDEKLASKTLTITGFLIKVALKLLDLFWNGIEKSCNQVLQFCLTILSYPPDLFQTIGYSDDCVNLMKTNVVTIEQLSQKMYSELESSSILNTCIQCCDEAPFGAVLFLNNYLGYILENPDETVMKNTRLNEVIKLIFHCFGLCTYELYFTPVKESIYDKLIVNISGCVLTITNLYMETEEILLRNVLHENIFCALLAVDVWDLVLLNTNPQFQLETIKKLIKLHGQLDFGINTYRPEASHFKFLLRRLFRNLSNPMKLLLTQTNTLQENTDLWKVIGLRSFPEQQGHFVAELCSETIKKIQMMDCDQFGLGDLICVGENLEILSTVNLSALPVEEMRSLVSTIGILWNVTFSDFSNNMLRYLIVKLLRITETLVTEFSVDQLFLVCFQILFVYVFTFLFKTASFLDS</sequence>
<dbReference type="EMBL" id="CAACVG010007155">
    <property type="protein sequence ID" value="VEN43898.1"/>
    <property type="molecule type" value="Genomic_DNA"/>
</dbReference>
<protein>
    <submittedName>
        <fullName evidence="2">Uncharacterized protein</fullName>
    </submittedName>
</protein>
<dbReference type="AlphaFoldDB" id="A0A653C7L0"/>
<evidence type="ECO:0000313" key="3">
    <source>
        <dbReference type="Proteomes" id="UP000410492"/>
    </source>
</evidence>
<dbReference type="PANTHER" id="PTHR16071">
    <property type="entry name" value="CHROMOSOME 1 OPEN READING FRAME 112"/>
    <property type="match status" value="1"/>
</dbReference>
<dbReference type="InterPro" id="IPR027902">
    <property type="entry name" value="DUF4487"/>
</dbReference>
<gene>
    <name evidence="2" type="ORF">CALMAC_LOCUS6893</name>
</gene>
<dbReference type="Pfam" id="PF14868">
    <property type="entry name" value="DUF4487"/>
    <property type="match status" value="1"/>
</dbReference>
<keyword evidence="1" id="KW-0472">Membrane</keyword>
<accession>A0A653C7L0</accession>
<evidence type="ECO:0000256" key="1">
    <source>
        <dbReference type="SAM" id="Phobius"/>
    </source>
</evidence>